<dbReference type="PANTHER" id="PTHR46306:SF1">
    <property type="entry name" value="BTB_POZ DOMAIN-CONTAINING PROTEIN 9"/>
    <property type="match status" value="1"/>
</dbReference>
<dbReference type="WBParaSite" id="NBR_0000074201-mRNA-1">
    <property type="protein sequence ID" value="NBR_0000074201-mRNA-1"/>
    <property type="gene ID" value="NBR_0000074201"/>
</dbReference>
<dbReference type="GO" id="GO:0005737">
    <property type="term" value="C:cytoplasm"/>
    <property type="evidence" value="ECO:0007669"/>
    <property type="project" value="TreeGrafter"/>
</dbReference>
<gene>
    <name evidence="1" type="ORF">NBR_LOCUS743</name>
</gene>
<dbReference type="AlphaFoldDB" id="A0A0N4XDZ0"/>
<dbReference type="InterPro" id="IPR052407">
    <property type="entry name" value="BTB_POZ_domain_cont_9"/>
</dbReference>
<protein>
    <submittedName>
        <fullName evidence="3">PID domain-containing protein</fullName>
    </submittedName>
</protein>
<evidence type="ECO:0000313" key="2">
    <source>
        <dbReference type="Proteomes" id="UP000271162"/>
    </source>
</evidence>
<dbReference type="EMBL" id="UYSL01000405">
    <property type="protein sequence ID" value="VDL63707.1"/>
    <property type="molecule type" value="Genomic_DNA"/>
</dbReference>
<reference evidence="1 2" key="2">
    <citation type="submission" date="2018-11" db="EMBL/GenBank/DDBJ databases">
        <authorList>
            <consortium name="Pathogen Informatics"/>
        </authorList>
    </citation>
    <scope>NUCLEOTIDE SEQUENCE [LARGE SCALE GENOMIC DNA]</scope>
</reference>
<evidence type="ECO:0000313" key="3">
    <source>
        <dbReference type="WBParaSite" id="NBR_0000074201-mRNA-1"/>
    </source>
</evidence>
<evidence type="ECO:0000313" key="1">
    <source>
        <dbReference type="EMBL" id="VDL63707.1"/>
    </source>
</evidence>
<accession>A0A0N4XDZ0</accession>
<reference evidence="3" key="1">
    <citation type="submission" date="2017-02" db="UniProtKB">
        <authorList>
            <consortium name="WormBaseParasite"/>
        </authorList>
    </citation>
    <scope>IDENTIFICATION</scope>
</reference>
<dbReference type="STRING" id="27835.A0A0N4XDZ0"/>
<organism evidence="3">
    <name type="scientific">Nippostrongylus brasiliensis</name>
    <name type="common">Rat hookworm</name>
    <dbReference type="NCBI Taxonomy" id="27835"/>
    <lineage>
        <taxon>Eukaryota</taxon>
        <taxon>Metazoa</taxon>
        <taxon>Ecdysozoa</taxon>
        <taxon>Nematoda</taxon>
        <taxon>Chromadorea</taxon>
        <taxon>Rhabditida</taxon>
        <taxon>Rhabditina</taxon>
        <taxon>Rhabditomorpha</taxon>
        <taxon>Strongyloidea</taxon>
        <taxon>Heligmosomidae</taxon>
        <taxon>Nippostrongylus</taxon>
    </lineage>
</organism>
<dbReference type="GO" id="GO:0008344">
    <property type="term" value="P:adult locomotory behavior"/>
    <property type="evidence" value="ECO:0007669"/>
    <property type="project" value="TreeGrafter"/>
</dbReference>
<dbReference type="GO" id="GO:0050804">
    <property type="term" value="P:modulation of chemical synaptic transmission"/>
    <property type="evidence" value="ECO:0007669"/>
    <property type="project" value="TreeGrafter"/>
</dbReference>
<sequence length="83" mass="9301">MVREEFSIGLLQTTPVGIYFGSWQYLELANAVPVVFVKIVGTHNSANEVFHCVHFECPADPHAPPVDDRSVLAMEVLQDEMEQ</sequence>
<dbReference type="GO" id="GO:0048512">
    <property type="term" value="P:circadian behavior"/>
    <property type="evidence" value="ECO:0007669"/>
    <property type="project" value="TreeGrafter"/>
</dbReference>
<dbReference type="PANTHER" id="PTHR46306">
    <property type="entry name" value="BTB/POZ DOMAIN-CONTAINING PROTEIN 9"/>
    <property type="match status" value="1"/>
</dbReference>
<name>A0A0N4XDZ0_NIPBR</name>
<keyword evidence="2" id="KW-1185">Reference proteome</keyword>
<proteinExistence type="predicted"/>
<dbReference type="Proteomes" id="UP000271162">
    <property type="component" value="Unassembled WGS sequence"/>
</dbReference>